<gene>
    <name evidence="2" type="ORF">PAECIP111891_04487</name>
</gene>
<name>A0ABM9CKC8_9BACL</name>
<feature type="transmembrane region" description="Helical" evidence="1">
    <location>
        <begin position="6"/>
        <end position="25"/>
    </location>
</feature>
<dbReference type="Proteomes" id="UP000838821">
    <property type="component" value="Unassembled WGS sequence"/>
</dbReference>
<protein>
    <submittedName>
        <fullName evidence="2">Uncharacterized protein</fullName>
    </submittedName>
</protein>
<dbReference type="EMBL" id="CAKMMW010000015">
    <property type="protein sequence ID" value="CAH1216838.1"/>
    <property type="molecule type" value="Genomic_DNA"/>
</dbReference>
<keyword evidence="3" id="KW-1185">Reference proteome</keyword>
<proteinExistence type="predicted"/>
<accession>A0ABM9CKC8</accession>
<sequence length="169" mass="19667">MLVAFVFVVYFALPWILIFIGIHLGPNPPRPEITYGEFPFRLEYEINGERKVIQDTLICEFDGFGADEANGKYRKWKDRLASGNQRITLLKVDQTKEIYYSPGSPDYYMGDLKDTEGYRHGFPNALLIERRDGKFTSNRLIRADELLNKYHINLISWNPSPPIKNNFSE</sequence>
<keyword evidence="1" id="KW-0472">Membrane</keyword>
<comment type="caution">
    <text evidence="2">The sequence shown here is derived from an EMBL/GenBank/DDBJ whole genome shotgun (WGS) entry which is preliminary data.</text>
</comment>
<evidence type="ECO:0000313" key="3">
    <source>
        <dbReference type="Proteomes" id="UP000838821"/>
    </source>
</evidence>
<keyword evidence="1" id="KW-1133">Transmembrane helix</keyword>
<evidence type="ECO:0000313" key="2">
    <source>
        <dbReference type="EMBL" id="CAH1216838.1"/>
    </source>
</evidence>
<evidence type="ECO:0000256" key="1">
    <source>
        <dbReference type="SAM" id="Phobius"/>
    </source>
</evidence>
<reference evidence="2" key="1">
    <citation type="submission" date="2022-01" db="EMBL/GenBank/DDBJ databases">
        <authorList>
            <person name="Criscuolo A."/>
        </authorList>
    </citation>
    <scope>NUCLEOTIDE SEQUENCE</scope>
    <source>
        <strain evidence="2">CIP111891</strain>
    </source>
</reference>
<organism evidence="2 3">
    <name type="scientific">Paenibacillus allorhizoplanae</name>
    <dbReference type="NCBI Taxonomy" id="2905648"/>
    <lineage>
        <taxon>Bacteria</taxon>
        <taxon>Bacillati</taxon>
        <taxon>Bacillota</taxon>
        <taxon>Bacilli</taxon>
        <taxon>Bacillales</taxon>
        <taxon>Paenibacillaceae</taxon>
        <taxon>Paenibacillus</taxon>
    </lineage>
</organism>
<keyword evidence="1" id="KW-0812">Transmembrane</keyword>